<dbReference type="InterPro" id="IPR036412">
    <property type="entry name" value="HAD-like_sf"/>
</dbReference>
<dbReference type="EMBL" id="JAAGMS010000400">
    <property type="protein sequence ID" value="NEC03407.1"/>
    <property type="molecule type" value="Genomic_DNA"/>
</dbReference>
<dbReference type="GO" id="GO:0006281">
    <property type="term" value="P:DNA repair"/>
    <property type="evidence" value="ECO:0007669"/>
    <property type="project" value="TreeGrafter"/>
</dbReference>
<protein>
    <submittedName>
        <fullName evidence="1">HAD hydrolase-like protein</fullName>
    </submittedName>
</protein>
<keyword evidence="1" id="KW-0378">Hydrolase</keyword>
<dbReference type="RefSeq" id="WP_164219310.1">
    <property type="nucleotide sequence ID" value="NZ_JAAGMS010000400.1"/>
</dbReference>
<dbReference type="SUPFAM" id="SSF56784">
    <property type="entry name" value="HAD-like"/>
    <property type="match status" value="1"/>
</dbReference>
<dbReference type="AlphaFoldDB" id="A0A7K3RNA4"/>
<dbReference type="InterPro" id="IPR023198">
    <property type="entry name" value="PGP-like_dom2"/>
</dbReference>
<name>A0A7K3RNA4_STRAQ</name>
<dbReference type="SFLD" id="SFLDG01129">
    <property type="entry name" value="C1.5:_HAD__Beta-PGM__Phosphata"/>
    <property type="match status" value="1"/>
</dbReference>
<dbReference type="Gene3D" id="1.10.150.240">
    <property type="entry name" value="Putative phosphatase, domain 2"/>
    <property type="match status" value="1"/>
</dbReference>
<evidence type="ECO:0000313" key="2">
    <source>
        <dbReference type="Proteomes" id="UP000470951"/>
    </source>
</evidence>
<proteinExistence type="predicted"/>
<organism evidence="1 2">
    <name type="scientific">Streptomyces anulatus</name>
    <name type="common">Streptomyces chrysomallus</name>
    <dbReference type="NCBI Taxonomy" id="1892"/>
    <lineage>
        <taxon>Bacteria</taxon>
        <taxon>Bacillati</taxon>
        <taxon>Actinomycetota</taxon>
        <taxon>Actinomycetes</taxon>
        <taxon>Kitasatosporales</taxon>
        <taxon>Streptomycetaceae</taxon>
        <taxon>Streptomyces</taxon>
    </lineage>
</organism>
<reference evidence="1 2" key="1">
    <citation type="submission" date="2020-01" db="EMBL/GenBank/DDBJ databases">
        <title>Insect and environment-associated Actinomycetes.</title>
        <authorList>
            <person name="Currrie C."/>
            <person name="Chevrette M."/>
            <person name="Carlson C."/>
            <person name="Stubbendieck R."/>
            <person name="Wendt-Pienkowski E."/>
        </authorList>
    </citation>
    <scope>NUCLEOTIDE SEQUENCE [LARGE SCALE GENOMIC DNA]</scope>
    <source>
        <strain evidence="1 2">SID7903</strain>
    </source>
</reference>
<dbReference type="SFLD" id="SFLDS00003">
    <property type="entry name" value="Haloacid_Dehalogenase"/>
    <property type="match status" value="1"/>
</dbReference>
<gene>
    <name evidence="1" type="ORF">G3I58_36325</name>
</gene>
<dbReference type="InterPro" id="IPR023214">
    <property type="entry name" value="HAD_sf"/>
</dbReference>
<dbReference type="PANTHER" id="PTHR43434:SF1">
    <property type="entry name" value="PHOSPHOGLYCOLATE PHOSPHATASE"/>
    <property type="match status" value="1"/>
</dbReference>
<dbReference type="GO" id="GO:0008967">
    <property type="term" value="F:phosphoglycolate phosphatase activity"/>
    <property type="evidence" value="ECO:0007669"/>
    <property type="project" value="TreeGrafter"/>
</dbReference>
<accession>A0A7K3RNA4</accession>
<comment type="caution">
    <text evidence="1">The sequence shown here is derived from an EMBL/GenBank/DDBJ whole genome shotgun (WGS) entry which is preliminary data.</text>
</comment>
<dbReference type="InterPro" id="IPR050155">
    <property type="entry name" value="HAD-like_hydrolase_sf"/>
</dbReference>
<dbReference type="Proteomes" id="UP000470951">
    <property type="component" value="Unassembled WGS sequence"/>
</dbReference>
<dbReference type="Gene3D" id="3.40.50.1000">
    <property type="entry name" value="HAD superfamily/HAD-like"/>
    <property type="match status" value="1"/>
</dbReference>
<evidence type="ECO:0000313" key="1">
    <source>
        <dbReference type="EMBL" id="NEC03407.1"/>
    </source>
</evidence>
<dbReference type="PANTHER" id="PTHR43434">
    <property type="entry name" value="PHOSPHOGLYCOLATE PHOSPHATASE"/>
    <property type="match status" value="1"/>
</dbReference>
<sequence>MKLVLWDIDHTLIATRGVGREIFAEAFEQVAGTPMREQATVDGMTEPVIFRRTAELHGITSDRTMFEEFARRSAEIHRRRAHDLRERGHALPGAAAALAALADMNGVVQSVVTGNIRPVAEVKLQVFGLDTHIRFPYGGYGEDHDDRAELVRTAIDRTRAATGADIALTDILLIGDTPADVAAGRAAGVPVLAIATGRTSAAELADAGATATVRDLQDAAPLRDLLR</sequence>
<dbReference type="Pfam" id="PF12710">
    <property type="entry name" value="HAD"/>
    <property type="match status" value="1"/>
</dbReference>